<comment type="caution">
    <text evidence="1">The sequence shown here is derived from an EMBL/GenBank/DDBJ whole genome shotgun (WGS) entry which is preliminary data.</text>
</comment>
<evidence type="ECO:0000313" key="2">
    <source>
        <dbReference type="Proteomes" id="UP001149009"/>
    </source>
</evidence>
<dbReference type="EMBL" id="JAODNV010000006">
    <property type="protein sequence ID" value="MCT8989641.1"/>
    <property type="molecule type" value="Genomic_DNA"/>
</dbReference>
<gene>
    <name evidence="1" type="ORF">NYR54_04935</name>
</gene>
<dbReference type="AlphaFoldDB" id="A0A9X2X7N0"/>
<name>A0A9X2X7N0_9HYPH</name>
<evidence type="ECO:0000313" key="1">
    <source>
        <dbReference type="EMBL" id="MCT8989641.1"/>
    </source>
</evidence>
<sequence length="84" mass="8904">MTGEDDIREIAVVGLSRGCVGCPVPQRVLDAAGDLAALGIRHEDLPEEIEDMAEIACGPCGDSVLCERVGDRLEISLAKREQVA</sequence>
<accession>A0A9X2X7N0</accession>
<proteinExistence type="predicted"/>
<protein>
    <submittedName>
        <fullName evidence="1">Uncharacterized protein</fullName>
    </submittedName>
</protein>
<keyword evidence="2" id="KW-1185">Reference proteome</keyword>
<dbReference type="Proteomes" id="UP001149009">
    <property type="component" value="Unassembled WGS sequence"/>
</dbReference>
<organism evidence="1 2">
    <name type="scientific">Chelativorans petroleitrophicus</name>
    <dbReference type="NCBI Taxonomy" id="2975484"/>
    <lineage>
        <taxon>Bacteria</taxon>
        <taxon>Pseudomonadati</taxon>
        <taxon>Pseudomonadota</taxon>
        <taxon>Alphaproteobacteria</taxon>
        <taxon>Hyphomicrobiales</taxon>
        <taxon>Phyllobacteriaceae</taxon>
        <taxon>Chelativorans</taxon>
    </lineage>
</organism>
<dbReference type="RefSeq" id="WP_261514499.1">
    <property type="nucleotide sequence ID" value="NZ_JAODNV010000006.1"/>
</dbReference>
<reference evidence="1" key="1">
    <citation type="submission" date="2022-08" db="EMBL/GenBank/DDBJ databases">
        <title>Chelativorans sichuanense sp. nov., a paraffin oil-degrading bacterium isolated from a mixture of oil-based drill cuttings and paddy soil.</title>
        <authorList>
            <person name="Yu J."/>
            <person name="Liu H."/>
            <person name="Chen Q."/>
        </authorList>
    </citation>
    <scope>NUCLEOTIDE SEQUENCE</scope>
    <source>
        <strain evidence="1">SCAU 2101</strain>
    </source>
</reference>